<evidence type="ECO:0000313" key="1">
    <source>
        <dbReference type="EMBL" id="KMO98802.1"/>
    </source>
</evidence>
<organism evidence="1 2">
    <name type="scientific">Streptomyces roseus</name>
    <dbReference type="NCBI Taxonomy" id="66430"/>
    <lineage>
        <taxon>Bacteria</taxon>
        <taxon>Bacillati</taxon>
        <taxon>Actinomycetota</taxon>
        <taxon>Actinomycetes</taxon>
        <taxon>Kitasatosporales</taxon>
        <taxon>Streptomycetaceae</taxon>
        <taxon>Streptomyces</taxon>
    </lineage>
</organism>
<name>A0A0J6XX27_9ACTN</name>
<dbReference type="InterPro" id="IPR036471">
    <property type="entry name" value="Colicin_D_sf"/>
</dbReference>
<comment type="caution">
    <text evidence="1">The sequence shown here is derived from an EMBL/GenBank/DDBJ whole genome shotgun (WGS) entry which is preliminary data.</text>
</comment>
<evidence type="ECO:0000313" key="2">
    <source>
        <dbReference type="Proteomes" id="UP000035932"/>
    </source>
</evidence>
<reference evidence="1 2" key="1">
    <citation type="submission" date="2015-06" db="EMBL/GenBank/DDBJ databases">
        <title>Recapitulation of the evolution of biosynthetic gene clusters reveals hidden chemical diversity on bacterial genomes.</title>
        <authorList>
            <person name="Cruz-Morales P."/>
            <person name="Martinez-Guerrero C."/>
            <person name="Morales-Escalante M.A."/>
            <person name="Yanez-Guerra L.A."/>
            <person name="Kopp J.F."/>
            <person name="Feldmann J."/>
            <person name="Ramos-Aboites H.E."/>
            <person name="Barona-Gomez F."/>
        </authorList>
    </citation>
    <scope>NUCLEOTIDE SEQUENCE [LARGE SCALE GENOMIC DNA]</scope>
    <source>
        <strain evidence="1 2">ATCC 31245</strain>
    </source>
</reference>
<dbReference type="AlphaFoldDB" id="A0A0J6XX27"/>
<sequence length="255" mass="26441">MASDGAFTPSWLRGKSVTPVPAGGQVDAALARRIEAGCRAVGAPYLIAAELGDGPGASPGTTSRVSVSTAGTHIRPPFVLCTPGLQGAVLFPRSGYALIAGSTAFMASAVGEGTDTARAHFGRYARALSDRHPSLSVVAAEYGPVHRAWTHPDDVAPTSAAARQVALLDAFADGTCGAPDFAHGWWEARRASQAQGERVQGPLGALFDQVFMLLEDYAVDPEFAEPGDLDDAGLKAAARAALDAFRHSESGRSRK</sequence>
<protein>
    <submittedName>
        <fullName evidence="1">Uncharacterized protein</fullName>
    </submittedName>
</protein>
<dbReference type="EMBL" id="LFML01000020">
    <property type="protein sequence ID" value="KMO98802.1"/>
    <property type="molecule type" value="Genomic_DNA"/>
</dbReference>
<proteinExistence type="predicted"/>
<dbReference type="PATRIC" id="fig|66430.4.peg.3094"/>
<gene>
    <name evidence="1" type="ORF">ACS04_05920</name>
</gene>
<keyword evidence="2" id="KW-1185">Reference proteome</keyword>
<dbReference type="Gene3D" id="1.20.120.650">
    <property type="entry name" value="Colicin D"/>
    <property type="match status" value="1"/>
</dbReference>
<dbReference type="Proteomes" id="UP000035932">
    <property type="component" value="Unassembled WGS sequence"/>
</dbReference>
<accession>A0A0J6XX27</accession>